<proteinExistence type="predicted"/>
<accession>A0A164LDQ2</accession>
<dbReference type="GO" id="GO:0003676">
    <property type="term" value="F:nucleic acid binding"/>
    <property type="evidence" value="ECO:0007669"/>
    <property type="project" value="InterPro"/>
</dbReference>
<evidence type="ECO:0000313" key="3">
    <source>
        <dbReference type="EMBL" id="KZD55705.1"/>
    </source>
</evidence>
<sequence>MKTYIVDGSCKKYVLGAGVVEIDSQDFVEVHSFRIMHLGATSFLAEVYALECAVNLIRESNIHDKKIVIYTDNKEVYNLFKGGAKKGISNYNYICTIEKQLKLLSKLANLQIKLVDKKMEKMGAIAHELSRVYFDDPLIGKLLNKTSIDLPLV</sequence>
<dbReference type="Pfam" id="PF13456">
    <property type="entry name" value="RVT_3"/>
    <property type="match status" value="1"/>
</dbReference>
<dbReference type="Proteomes" id="UP000076482">
    <property type="component" value="Unassembled WGS sequence"/>
</dbReference>
<dbReference type="SUPFAM" id="SSF53098">
    <property type="entry name" value="Ribonuclease H-like"/>
    <property type="match status" value="1"/>
</dbReference>
<evidence type="ECO:0000313" key="4">
    <source>
        <dbReference type="Proteomes" id="UP000076482"/>
    </source>
</evidence>
<dbReference type="InterPro" id="IPR002156">
    <property type="entry name" value="RNaseH_domain"/>
</dbReference>
<evidence type="ECO:0000259" key="2">
    <source>
        <dbReference type="Pfam" id="PF13456"/>
    </source>
</evidence>
<protein>
    <recommendedName>
        <fullName evidence="2">RNase H type-1 domain-containing protein</fullName>
    </recommendedName>
</protein>
<dbReference type="PATRIC" id="fig|1396.535.peg.6020"/>
<comment type="function">
    <text evidence="1">Involved in the transposition of the insertion sequence.</text>
</comment>
<organism evidence="3 4">
    <name type="scientific">Bacillus cereus</name>
    <dbReference type="NCBI Taxonomy" id="1396"/>
    <lineage>
        <taxon>Bacteria</taxon>
        <taxon>Bacillati</taxon>
        <taxon>Bacillota</taxon>
        <taxon>Bacilli</taxon>
        <taxon>Bacillales</taxon>
        <taxon>Bacillaceae</taxon>
        <taxon>Bacillus</taxon>
        <taxon>Bacillus cereus group</taxon>
    </lineage>
</organism>
<dbReference type="RefSeq" id="WP_063262966.1">
    <property type="nucleotide sequence ID" value="NZ_LJKE01000104.1"/>
</dbReference>
<feature type="domain" description="RNase H type-1" evidence="2">
    <location>
        <begin position="6"/>
        <end position="122"/>
    </location>
</feature>
<gene>
    <name evidence="3" type="ORF">B4088_5450</name>
</gene>
<dbReference type="InterPro" id="IPR036397">
    <property type="entry name" value="RNaseH_sf"/>
</dbReference>
<dbReference type="EMBL" id="LJKE01000104">
    <property type="protein sequence ID" value="KZD55705.1"/>
    <property type="molecule type" value="Genomic_DNA"/>
</dbReference>
<dbReference type="GO" id="GO:0004523">
    <property type="term" value="F:RNA-DNA hybrid ribonuclease activity"/>
    <property type="evidence" value="ECO:0007669"/>
    <property type="project" value="InterPro"/>
</dbReference>
<dbReference type="AlphaFoldDB" id="A0A164LDQ2"/>
<dbReference type="Gene3D" id="3.30.420.10">
    <property type="entry name" value="Ribonuclease H-like superfamily/Ribonuclease H"/>
    <property type="match status" value="1"/>
</dbReference>
<evidence type="ECO:0000256" key="1">
    <source>
        <dbReference type="ARBA" id="ARBA00002286"/>
    </source>
</evidence>
<name>A0A164LDQ2_BACCE</name>
<dbReference type="InterPro" id="IPR012337">
    <property type="entry name" value="RNaseH-like_sf"/>
</dbReference>
<reference evidence="3 4" key="1">
    <citation type="submission" date="2015-09" db="EMBL/GenBank/DDBJ databases">
        <title>Bacillus cereus food isolates.</title>
        <authorList>
            <person name="Boekhorst J."/>
        </authorList>
    </citation>
    <scope>NUCLEOTIDE SEQUENCE [LARGE SCALE GENOMIC DNA]</scope>
    <source>
        <strain evidence="3 4">B4088</strain>
    </source>
</reference>
<comment type="caution">
    <text evidence="3">The sequence shown here is derived from an EMBL/GenBank/DDBJ whole genome shotgun (WGS) entry which is preliminary data.</text>
</comment>